<reference evidence="2" key="1">
    <citation type="submission" date="2021-01" db="EMBL/GenBank/DDBJ databases">
        <authorList>
            <person name="Corre E."/>
            <person name="Pelletier E."/>
            <person name="Niang G."/>
            <person name="Scheremetjew M."/>
            <person name="Finn R."/>
            <person name="Kale V."/>
            <person name="Holt S."/>
            <person name="Cochrane G."/>
            <person name="Meng A."/>
            <person name="Brown T."/>
            <person name="Cohen L."/>
        </authorList>
    </citation>
    <scope>NUCLEOTIDE SEQUENCE</scope>
    <source>
        <strain evidence="2">CCMP1594</strain>
    </source>
</reference>
<evidence type="ECO:0000256" key="1">
    <source>
        <dbReference type="SAM" id="MobiDB-lite"/>
    </source>
</evidence>
<organism evidence="2">
    <name type="scientific">Eutreptiella gymnastica</name>
    <dbReference type="NCBI Taxonomy" id="73025"/>
    <lineage>
        <taxon>Eukaryota</taxon>
        <taxon>Discoba</taxon>
        <taxon>Euglenozoa</taxon>
        <taxon>Euglenida</taxon>
        <taxon>Spirocuta</taxon>
        <taxon>Euglenophyceae</taxon>
        <taxon>Eutreptiales</taxon>
        <taxon>Eutreptiaceae</taxon>
        <taxon>Eutreptiella</taxon>
    </lineage>
</organism>
<feature type="region of interest" description="Disordered" evidence="1">
    <location>
        <begin position="76"/>
        <end position="109"/>
    </location>
</feature>
<dbReference type="EMBL" id="HBJA01016643">
    <property type="protein sequence ID" value="CAE0794238.1"/>
    <property type="molecule type" value="Transcribed_RNA"/>
</dbReference>
<evidence type="ECO:0000313" key="2">
    <source>
        <dbReference type="EMBL" id="CAE0794238.1"/>
    </source>
</evidence>
<proteinExistence type="predicted"/>
<dbReference type="AlphaFoldDB" id="A0A7S4CDG9"/>
<protein>
    <submittedName>
        <fullName evidence="2">Uncharacterized protein</fullName>
    </submittedName>
</protein>
<name>A0A7S4CDG9_9EUGL</name>
<sequence>MHDAPCVFTSSLYPSPWETVGQLSPRRCLGAGHQPHTHATTAPILRSNRQWAQKTGKQGPPSVVWTRPCWHRGADDIEAPSVSGEMSPKVRKGIVFRERHPDSSNAHRL</sequence>
<accession>A0A7S4CDG9</accession>
<gene>
    <name evidence="2" type="ORF">EGYM00163_LOCUS5356</name>
</gene>